<reference evidence="1 2" key="1">
    <citation type="journal article" date="2022" name="Res Sq">
        <title>Evolution of multicellular longitudinally dividing oral cavity symbionts (Neisseriaceae).</title>
        <authorList>
            <person name="Nyongesa S."/>
            <person name="Weber P."/>
            <person name="Bernet E."/>
            <person name="Pullido F."/>
            <person name="Nieckarz M."/>
            <person name="Delaby M."/>
            <person name="Nieves C."/>
            <person name="Viehboeck T."/>
            <person name="Krause N."/>
            <person name="Rivera-Millot A."/>
            <person name="Nakamura A."/>
            <person name="Vischer N."/>
            <person name="VanNieuwenhze M."/>
            <person name="Brun Y."/>
            <person name="Cava F."/>
            <person name="Bulgheresi S."/>
            <person name="Veyrier F."/>
        </authorList>
    </citation>
    <scope>NUCLEOTIDE SEQUENCE [LARGE SCALE GENOMIC DNA]</scope>
    <source>
        <strain evidence="1 2">SN4</strain>
    </source>
</reference>
<protein>
    <submittedName>
        <fullName evidence="1">Uncharacterized protein</fullName>
    </submittedName>
</protein>
<sequence>MKMARGGHLAGKGKSKTTAYRELSISKLTRDGLLKPNMQYKLEWKRRGRVVAAITITTTEQDKIKLDYQTAFDGQDKQSHSYFVGLCYTPCHLGGKRAWFRCPSCQKRVAMLYGRTVFACRKCCNLVYPSTTESHLDRQTRKLDKLRERLQWQAGFLNGYEGKPKGMHWRTFEALRREYRLIECKTYLEMNKTMPLFGIDAIQSLKDEIAEIKQWRY</sequence>
<keyword evidence="2" id="KW-1185">Reference proteome</keyword>
<dbReference type="EMBL" id="CP091511">
    <property type="protein sequence ID" value="UOO87983.1"/>
    <property type="molecule type" value="Genomic_DNA"/>
</dbReference>
<name>A0ABY4DWT3_9NEIS</name>
<evidence type="ECO:0000313" key="1">
    <source>
        <dbReference type="EMBL" id="UOO87983.1"/>
    </source>
</evidence>
<dbReference type="RefSeq" id="WP_187119857.1">
    <property type="nucleotide sequence ID" value="NZ_CABKVG010000009.1"/>
</dbReference>
<organism evidence="1 2">
    <name type="scientific">Vitreoscilla massiliensis</name>
    <dbReference type="NCBI Taxonomy" id="1689272"/>
    <lineage>
        <taxon>Bacteria</taxon>
        <taxon>Pseudomonadati</taxon>
        <taxon>Pseudomonadota</taxon>
        <taxon>Betaproteobacteria</taxon>
        <taxon>Neisseriales</taxon>
        <taxon>Neisseriaceae</taxon>
        <taxon>Vitreoscilla</taxon>
    </lineage>
</organism>
<proteinExistence type="predicted"/>
<evidence type="ECO:0000313" key="2">
    <source>
        <dbReference type="Proteomes" id="UP000832011"/>
    </source>
</evidence>
<dbReference type="Proteomes" id="UP000832011">
    <property type="component" value="Chromosome"/>
</dbReference>
<gene>
    <name evidence="1" type="ORF">LVJ82_10810</name>
</gene>
<accession>A0ABY4DWT3</accession>